<organism evidence="7 8">
    <name type="scientific">Rhodopirellula sallentina SM41</name>
    <dbReference type="NCBI Taxonomy" id="1263870"/>
    <lineage>
        <taxon>Bacteria</taxon>
        <taxon>Pseudomonadati</taxon>
        <taxon>Planctomycetota</taxon>
        <taxon>Planctomycetia</taxon>
        <taxon>Pirellulales</taxon>
        <taxon>Pirellulaceae</taxon>
        <taxon>Rhodopirellula</taxon>
    </lineage>
</organism>
<dbReference type="PATRIC" id="fig|1263870.3.peg.6537"/>
<dbReference type="InterPro" id="IPR038584">
    <property type="entry name" value="Ribosomal_bL33_sf"/>
</dbReference>
<evidence type="ECO:0000256" key="1">
    <source>
        <dbReference type="ARBA" id="ARBA00007596"/>
    </source>
</evidence>
<evidence type="ECO:0000313" key="8">
    <source>
        <dbReference type="Proteomes" id="UP000011885"/>
    </source>
</evidence>
<dbReference type="Proteomes" id="UP000011885">
    <property type="component" value="Unassembled WGS sequence"/>
</dbReference>
<proteinExistence type="inferred from homology"/>
<feature type="region of interest" description="Disordered" evidence="6">
    <location>
        <begin position="1"/>
        <end position="40"/>
    </location>
</feature>
<keyword evidence="8" id="KW-1185">Reference proteome</keyword>
<dbReference type="GO" id="GO:0006412">
    <property type="term" value="P:translation"/>
    <property type="evidence" value="ECO:0007669"/>
    <property type="project" value="UniProtKB-UniRule"/>
</dbReference>
<dbReference type="NCBIfam" id="TIGR01023">
    <property type="entry name" value="rpmG_bact"/>
    <property type="match status" value="1"/>
</dbReference>
<evidence type="ECO:0000256" key="5">
    <source>
        <dbReference type="HAMAP-Rule" id="MF_00294"/>
    </source>
</evidence>
<evidence type="ECO:0000256" key="3">
    <source>
        <dbReference type="ARBA" id="ARBA00023274"/>
    </source>
</evidence>
<dbReference type="Pfam" id="PF00471">
    <property type="entry name" value="Ribosomal_L33"/>
    <property type="match status" value="1"/>
</dbReference>
<evidence type="ECO:0000256" key="4">
    <source>
        <dbReference type="ARBA" id="ARBA00035176"/>
    </source>
</evidence>
<dbReference type="HAMAP" id="MF_00294">
    <property type="entry name" value="Ribosomal_bL33"/>
    <property type="match status" value="1"/>
</dbReference>
<dbReference type="GO" id="GO:1990904">
    <property type="term" value="C:ribonucleoprotein complex"/>
    <property type="evidence" value="ECO:0007669"/>
    <property type="project" value="UniProtKB-KW"/>
</dbReference>
<dbReference type="GO" id="GO:0003735">
    <property type="term" value="F:structural constituent of ribosome"/>
    <property type="evidence" value="ECO:0007669"/>
    <property type="project" value="InterPro"/>
</dbReference>
<dbReference type="Gene3D" id="2.20.28.120">
    <property type="entry name" value="Ribosomal protein L33"/>
    <property type="match status" value="1"/>
</dbReference>
<sequence length="119" mass="13665">MGLLRKPLNPLSRYHGTRLVRSSPKRSGGKVAGIHGLPETPVTDHTSGPFFETFHSSYFHHACTSMAKSKKKAETVFLVCEESGHYNYTLRRKPGGEKLRLKKYNPHLRKHTWHLEKKK</sequence>
<dbReference type="AlphaFoldDB" id="M5TTT0"/>
<dbReference type="InterPro" id="IPR011332">
    <property type="entry name" value="Ribosomal_zn-bd"/>
</dbReference>
<comment type="caution">
    <text evidence="7">The sequence shown here is derived from an EMBL/GenBank/DDBJ whole genome shotgun (WGS) entry which is preliminary data.</text>
</comment>
<name>M5TTT0_9BACT</name>
<dbReference type="InterPro" id="IPR001705">
    <property type="entry name" value="Ribosomal_bL33"/>
</dbReference>
<keyword evidence="2 5" id="KW-0689">Ribosomal protein</keyword>
<feature type="compositionally biased region" description="Basic residues" evidence="6">
    <location>
        <begin position="15"/>
        <end position="28"/>
    </location>
</feature>
<comment type="similarity">
    <text evidence="1 5">Belongs to the bacterial ribosomal protein bL33 family.</text>
</comment>
<evidence type="ECO:0000313" key="7">
    <source>
        <dbReference type="EMBL" id="EMI52459.1"/>
    </source>
</evidence>
<dbReference type="GO" id="GO:0005737">
    <property type="term" value="C:cytoplasm"/>
    <property type="evidence" value="ECO:0007669"/>
    <property type="project" value="UniProtKB-ARBA"/>
</dbReference>
<dbReference type="GO" id="GO:0005840">
    <property type="term" value="C:ribosome"/>
    <property type="evidence" value="ECO:0007669"/>
    <property type="project" value="UniProtKB-KW"/>
</dbReference>
<evidence type="ECO:0000256" key="2">
    <source>
        <dbReference type="ARBA" id="ARBA00022980"/>
    </source>
</evidence>
<protein>
    <recommendedName>
        <fullName evidence="4 5">Large ribosomal subunit protein bL33</fullName>
    </recommendedName>
</protein>
<keyword evidence="3 5" id="KW-0687">Ribonucleoprotein</keyword>
<dbReference type="EMBL" id="ANOH01000431">
    <property type="protein sequence ID" value="EMI52459.1"/>
    <property type="molecule type" value="Genomic_DNA"/>
</dbReference>
<dbReference type="SUPFAM" id="SSF57829">
    <property type="entry name" value="Zn-binding ribosomal proteins"/>
    <property type="match status" value="1"/>
</dbReference>
<evidence type="ECO:0000256" key="6">
    <source>
        <dbReference type="SAM" id="MobiDB-lite"/>
    </source>
</evidence>
<accession>M5TTT0</accession>
<gene>
    <name evidence="5" type="primary">rpmG</name>
    <name evidence="7" type="ORF">RSSM_06171</name>
</gene>
<reference evidence="7 8" key="1">
    <citation type="journal article" date="2013" name="Mar. Genomics">
        <title>Expression of sulfatases in Rhodopirellula baltica and the diversity of sulfatases in the genus Rhodopirellula.</title>
        <authorList>
            <person name="Wegner C.E."/>
            <person name="Richter-Heitmann T."/>
            <person name="Klindworth A."/>
            <person name="Klockow C."/>
            <person name="Richter M."/>
            <person name="Achstetter T."/>
            <person name="Glockner F.O."/>
            <person name="Harder J."/>
        </authorList>
    </citation>
    <scope>NUCLEOTIDE SEQUENCE [LARGE SCALE GENOMIC DNA]</scope>
    <source>
        <strain evidence="7 8">SM41</strain>
    </source>
</reference>